<dbReference type="Ensembl" id="ENSBMST00010029935.1">
    <property type="protein sequence ID" value="ENSBMSP00010027192.1"/>
    <property type="gene ID" value="ENSBMSG00010019777.1"/>
</dbReference>
<organism evidence="2">
    <name type="scientific">Balaenoptera musculus</name>
    <name type="common">Blue whale</name>
    <dbReference type="NCBI Taxonomy" id="9771"/>
    <lineage>
        <taxon>Eukaryota</taxon>
        <taxon>Metazoa</taxon>
        <taxon>Chordata</taxon>
        <taxon>Craniata</taxon>
        <taxon>Vertebrata</taxon>
        <taxon>Euteleostomi</taxon>
        <taxon>Mammalia</taxon>
        <taxon>Eutheria</taxon>
        <taxon>Laurasiatheria</taxon>
        <taxon>Artiodactyla</taxon>
        <taxon>Whippomorpha</taxon>
        <taxon>Cetacea</taxon>
        <taxon>Mysticeti</taxon>
        <taxon>Balaenopteridae</taxon>
        <taxon>Balaenoptera</taxon>
    </lineage>
</organism>
<proteinExistence type="predicted"/>
<dbReference type="Gene3D" id="2.60.40.10">
    <property type="entry name" value="Immunoglobulins"/>
    <property type="match status" value="1"/>
</dbReference>
<dbReference type="SUPFAM" id="SSF48726">
    <property type="entry name" value="Immunoglobulin"/>
    <property type="match status" value="1"/>
</dbReference>
<accession>A0A8C0E0N9</accession>
<feature type="chain" id="PRO_5034782821" evidence="1">
    <location>
        <begin position="20"/>
        <end position="64"/>
    </location>
</feature>
<evidence type="ECO:0000256" key="1">
    <source>
        <dbReference type="SAM" id="SignalP"/>
    </source>
</evidence>
<feature type="signal peptide" evidence="1">
    <location>
        <begin position="1"/>
        <end position="19"/>
    </location>
</feature>
<dbReference type="InterPro" id="IPR036179">
    <property type="entry name" value="Ig-like_dom_sf"/>
</dbReference>
<name>A0A8C0E0N9_BALMU</name>
<keyword evidence="1" id="KW-0732">Signal</keyword>
<dbReference type="GeneTree" id="ENSGT01000000215685"/>
<reference evidence="2" key="1">
    <citation type="submission" date="2023-09" db="UniProtKB">
        <authorList>
            <consortium name="Ensembl"/>
        </authorList>
    </citation>
    <scope>IDENTIFICATION</scope>
</reference>
<dbReference type="InterPro" id="IPR013783">
    <property type="entry name" value="Ig-like_fold"/>
</dbReference>
<sequence>MDWTGRILFLVAVATCVHSHIQLLQSGTKAKKPKASVNVSCKAFRHTFTSCFMRLVQKASGQGL</sequence>
<dbReference type="AlphaFoldDB" id="A0A8C0E0N9"/>
<protein>
    <submittedName>
        <fullName evidence="2">Uncharacterized protein</fullName>
    </submittedName>
</protein>
<evidence type="ECO:0000313" key="2">
    <source>
        <dbReference type="Ensembl" id="ENSBMSP00010027192.1"/>
    </source>
</evidence>